<dbReference type="InterPro" id="IPR016193">
    <property type="entry name" value="Cytidine_deaminase-like"/>
</dbReference>
<comment type="caution">
    <text evidence="3">The sequence shown here is derived from an EMBL/GenBank/DDBJ whole genome shotgun (WGS) entry which is preliminary data.</text>
</comment>
<dbReference type="PANTHER" id="PTHR11079:SF203">
    <property type="entry name" value="CMP_DCMP-TYPE DEAMINASE DOMAIN-CONTAINING PROTEIN"/>
    <property type="match status" value="1"/>
</dbReference>
<dbReference type="Pfam" id="PF00383">
    <property type="entry name" value="dCMP_cyt_deam_1"/>
    <property type="match status" value="1"/>
</dbReference>
<dbReference type="SUPFAM" id="SSF53927">
    <property type="entry name" value="Cytidine deaminase-like"/>
    <property type="match status" value="1"/>
</dbReference>
<feature type="signal peptide" evidence="1">
    <location>
        <begin position="1"/>
        <end position="19"/>
    </location>
</feature>
<dbReference type="PROSITE" id="PS51747">
    <property type="entry name" value="CYT_DCMP_DEAMINASES_2"/>
    <property type="match status" value="1"/>
</dbReference>
<dbReference type="VEuPathDB" id="FungiDB:PV10_06276"/>
<feature type="domain" description="CMP/dCMP-type deaminase" evidence="2">
    <location>
        <begin position="29"/>
        <end position="171"/>
    </location>
</feature>
<feature type="chain" id="PRO_5019262487" description="CMP/dCMP-type deaminase domain-containing protein" evidence="1">
    <location>
        <begin position="20"/>
        <end position="280"/>
    </location>
</feature>
<dbReference type="GO" id="GO:0052717">
    <property type="term" value="F:tRNA-specific adenosine-34 deaminase activity"/>
    <property type="evidence" value="ECO:0007669"/>
    <property type="project" value="TreeGrafter"/>
</dbReference>
<dbReference type="CDD" id="cd01285">
    <property type="entry name" value="nucleoside_deaminase"/>
    <property type="match status" value="1"/>
</dbReference>
<dbReference type="AlphaFoldDB" id="A0A438ND82"/>
<dbReference type="EMBL" id="NAJM01000007">
    <property type="protein sequence ID" value="RVX73747.1"/>
    <property type="molecule type" value="Genomic_DNA"/>
</dbReference>
<keyword evidence="1" id="KW-0732">Signal</keyword>
<protein>
    <recommendedName>
        <fullName evidence="2">CMP/dCMP-type deaminase domain-containing protein</fullName>
    </recommendedName>
</protein>
<organism evidence="3 4">
    <name type="scientific">Exophiala mesophila</name>
    <name type="common">Black yeast-like fungus</name>
    <dbReference type="NCBI Taxonomy" id="212818"/>
    <lineage>
        <taxon>Eukaryota</taxon>
        <taxon>Fungi</taxon>
        <taxon>Dikarya</taxon>
        <taxon>Ascomycota</taxon>
        <taxon>Pezizomycotina</taxon>
        <taxon>Eurotiomycetes</taxon>
        <taxon>Chaetothyriomycetidae</taxon>
        <taxon>Chaetothyriales</taxon>
        <taxon>Herpotrichiellaceae</taxon>
        <taxon>Exophiala</taxon>
    </lineage>
</organism>
<dbReference type="Proteomes" id="UP000288859">
    <property type="component" value="Unassembled WGS sequence"/>
</dbReference>
<sequence>MHLNPSYLALFSIPWFVHAQDDVDTVPLESRNHWMRRSIDALAELTGSPCPFEAFGSAIVNHSDTTNSEHGELICIGANSIIQNGNPTLHGEIAAINNCSRILTSEPYNLVGREALGAFQGLSLYTTAEACPMCATAIRWAGFKDYVYATSIDTLFKQSWPQISLSSSEIFEKSSSLPTKTRMVPHVLADETDPLFAWQFNENGKCPPGCRRSRIGEKTNNPAAVGDAKRTCVPGDKGDEDGLAEELADEAVAGAAKGLRGLWTALFNLFKVAAPVGDEL</sequence>
<dbReference type="InterPro" id="IPR002125">
    <property type="entry name" value="CMP_dCMP_dom"/>
</dbReference>
<dbReference type="Gene3D" id="3.40.140.10">
    <property type="entry name" value="Cytidine Deaminase, domain 2"/>
    <property type="match status" value="1"/>
</dbReference>
<evidence type="ECO:0000313" key="3">
    <source>
        <dbReference type="EMBL" id="RVX73747.1"/>
    </source>
</evidence>
<dbReference type="OrthoDB" id="408702at2759"/>
<evidence type="ECO:0000313" key="4">
    <source>
        <dbReference type="Proteomes" id="UP000288859"/>
    </source>
</evidence>
<proteinExistence type="predicted"/>
<dbReference type="GO" id="GO:0002100">
    <property type="term" value="P:tRNA wobble adenosine to inosine editing"/>
    <property type="evidence" value="ECO:0007669"/>
    <property type="project" value="TreeGrafter"/>
</dbReference>
<reference evidence="3 4" key="1">
    <citation type="submission" date="2017-03" db="EMBL/GenBank/DDBJ databases">
        <title>Genomes of endolithic fungi from Antarctica.</title>
        <authorList>
            <person name="Coleine C."/>
            <person name="Masonjones S."/>
            <person name="Stajich J.E."/>
        </authorList>
    </citation>
    <scope>NUCLEOTIDE SEQUENCE [LARGE SCALE GENOMIC DNA]</scope>
    <source>
        <strain evidence="3 4">CCFEE 6314</strain>
    </source>
</reference>
<evidence type="ECO:0000259" key="2">
    <source>
        <dbReference type="PROSITE" id="PS51747"/>
    </source>
</evidence>
<name>A0A438ND82_EXOME</name>
<dbReference type="PANTHER" id="PTHR11079">
    <property type="entry name" value="CYTOSINE DEAMINASE FAMILY MEMBER"/>
    <property type="match status" value="1"/>
</dbReference>
<accession>A0A438ND82</accession>
<gene>
    <name evidence="3" type="ORF">B0A52_02637</name>
</gene>
<evidence type="ECO:0000256" key="1">
    <source>
        <dbReference type="SAM" id="SignalP"/>
    </source>
</evidence>